<dbReference type="Pfam" id="PF08713">
    <property type="entry name" value="DNA_alkylation"/>
    <property type="match status" value="1"/>
</dbReference>
<sequence>MPIRDRLFELRDPKYAAFQAKLTPNVPTERFIGVRVPDARRLAKSLSDGLEATEFLTRLPHDYYDEDVLHALLVSEMRDYETCIAAVDLFLPHVDNWAVCDVMSPKAFKGHKADLLDKIRGWSSSRETYTCRFGLEMLMTHFLDDNFEADLLEVPASVHSEEYYVNMMIAWFFATALAKQWDATVPYLQRGSLAPWVHNKTIQKARESRRVTDEQKAYLKTLKR</sequence>
<dbReference type="Proteomes" id="UP000000333">
    <property type="component" value="Chromosome"/>
</dbReference>
<proteinExistence type="predicted"/>
<dbReference type="GeneID" id="78511725"/>
<dbReference type="OrthoDB" id="9797095at2"/>
<dbReference type="SUPFAM" id="SSF48371">
    <property type="entry name" value="ARM repeat"/>
    <property type="match status" value="1"/>
</dbReference>
<protein>
    <recommendedName>
        <fullName evidence="3">DNA alkylation repair enzyme</fullName>
    </recommendedName>
</protein>
<dbReference type="AlphaFoldDB" id="E1QYB8"/>
<dbReference type="STRING" id="633147.Olsu_0258"/>
<reference evidence="1 2" key="1">
    <citation type="journal article" date="2010" name="Stand. Genomic Sci.">
        <title>Complete genome sequence of Olsenella uli type strain (VPI D76D-27C).</title>
        <authorList>
            <person name="Goker M."/>
            <person name="Held B."/>
            <person name="Lucas S."/>
            <person name="Nolan M."/>
            <person name="Yasawong M."/>
            <person name="Glavina Del Rio T."/>
            <person name="Tice H."/>
            <person name="Cheng J.F."/>
            <person name="Bruce D."/>
            <person name="Detter J.C."/>
            <person name="Tapia R."/>
            <person name="Han C."/>
            <person name="Goodwin L."/>
            <person name="Pitluck S."/>
            <person name="Liolios K."/>
            <person name="Ivanova N."/>
            <person name="Mavromatis K."/>
            <person name="Mikhailova N."/>
            <person name="Pati A."/>
            <person name="Chen A."/>
            <person name="Palaniappan K."/>
            <person name="Land M."/>
            <person name="Hauser L."/>
            <person name="Chang Y.J."/>
            <person name="Jeffries C.D."/>
            <person name="Rohde M."/>
            <person name="Sikorski J."/>
            <person name="Pukall R."/>
            <person name="Woyke T."/>
            <person name="Bristow J."/>
            <person name="Eisen J.A."/>
            <person name="Markowitz V."/>
            <person name="Hugenholtz P."/>
            <person name="Kyrpides N.C."/>
            <person name="Klenk H.P."/>
            <person name="Lapidus A."/>
        </authorList>
    </citation>
    <scope>NUCLEOTIDE SEQUENCE [LARGE SCALE GENOMIC DNA]</scope>
    <source>
        <strain evidence="2">ATCC 49627 / DSM 7084 / CIP 109912 / JCM 12494 / NCIMB 702895 / VPI D76D-27C</strain>
    </source>
</reference>
<evidence type="ECO:0000313" key="1">
    <source>
        <dbReference type="EMBL" id="ADK67382.1"/>
    </source>
</evidence>
<organism evidence="1 2">
    <name type="scientific">Olsenella uli (strain ATCC 49627 / DSM 7084 / CCUG 31166 / CIP 109912 / JCM 12494 / LMG 11480 / NCIMB 702895 / VPI D76D-27C)</name>
    <name type="common">Lactobacillus uli</name>
    <dbReference type="NCBI Taxonomy" id="633147"/>
    <lineage>
        <taxon>Bacteria</taxon>
        <taxon>Bacillati</taxon>
        <taxon>Actinomycetota</taxon>
        <taxon>Coriobacteriia</taxon>
        <taxon>Coriobacteriales</taxon>
        <taxon>Atopobiaceae</taxon>
        <taxon>Olsenella</taxon>
    </lineage>
</organism>
<dbReference type="EMBL" id="CP002106">
    <property type="protein sequence ID" value="ADK67382.1"/>
    <property type="molecule type" value="Genomic_DNA"/>
</dbReference>
<accession>E1QYB8</accession>
<evidence type="ECO:0008006" key="3">
    <source>
        <dbReference type="Google" id="ProtNLM"/>
    </source>
</evidence>
<dbReference type="CDD" id="cd06561">
    <property type="entry name" value="AlkD_like"/>
    <property type="match status" value="1"/>
</dbReference>
<dbReference type="eggNOG" id="COG4912">
    <property type="taxonomic scope" value="Bacteria"/>
</dbReference>
<dbReference type="HOGENOM" id="CLU_095329_0_0_11"/>
<dbReference type="PATRIC" id="fig|633147.7.peg.1791"/>
<dbReference type="RefSeq" id="WP_013251134.1">
    <property type="nucleotide sequence ID" value="NC_014363.1"/>
</dbReference>
<evidence type="ECO:0000313" key="2">
    <source>
        <dbReference type="Proteomes" id="UP000000333"/>
    </source>
</evidence>
<keyword evidence="2" id="KW-1185">Reference proteome</keyword>
<dbReference type="KEGG" id="ols:Olsu_0258"/>
<dbReference type="PANTHER" id="PTHR34070:SF1">
    <property type="entry name" value="DNA ALKYLATION REPAIR PROTEIN"/>
    <property type="match status" value="1"/>
</dbReference>
<dbReference type="InterPro" id="IPR014825">
    <property type="entry name" value="DNA_alkylation"/>
</dbReference>
<dbReference type="InterPro" id="IPR016024">
    <property type="entry name" value="ARM-type_fold"/>
</dbReference>
<dbReference type="Gene3D" id="1.25.10.90">
    <property type="match status" value="1"/>
</dbReference>
<gene>
    <name evidence="1" type="ordered locus">Olsu_0258</name>
</gene>
<dbReference type="PANTHER" id="PTHR34070">
    <property type="entry name" value="ARMADILLO-TYPE FOLD"/>
    <property type="match status" value="1"/>
</dbReference>
<name>E1QYB8_OLSUV</name>